<accession>A0A344KZY3</accession>
<dbReference type="InterPro" id="IPR001466">
    <property type="entry name" value="Beta-lactam-related"/>
</dbReference>
<sequence>MSRVSRITGLAGGAALAATAVFAPGVVAQEDDHATTQAALNQYQTTVGGPGAAVYAGNADGAWTLTAGTAQYGKQRPITSADHFRIGSQTKTYAAALVLQLVDEGRVGLDTPIGQYLPGVVTGNYDGNAITVRHLLQHTSGLARNGNGAQAGPDGTYPLAELVRATMDEPPVGAPGEKVVYSNSGYQVIGMLIEKITGQYVGDAITERILTPLGLQETKFPAAGDRALMEPFVHGYTGGRIPPFYLWIDRTTALEPSVYSSAGSMESTLADSATFFRALLDGQVVSEAALAEMRRTVPGELGGMGLGVNEIPLSCGGTFTAKNGGTENGYVSTTAVTDDGRFASVVTNTFGTATAQQSFQVLDAALCE</sequence>
<dbReference type="Gene3D" id="3.40.710.10">
    <property type="entry name" value="DD-peptidase/beta-lactamase superfamily"/>
    <property type="match status" value="1"/>
</dbReference>
<name>A0A344KZY3_9PSEU</name>
<evidence type="ECO:0000259" key="2">
    <source>
        <dbReference type="Pfam" id="PF00144"/>
    </source>
</evidence>
<protein>
    <submittedName>
        <fullName evidence="3">Serine hydrolase</fullName>
    </submittedName>
</protein>
<dbReference type="RefSeq" id="WP_113690614.1">
    <property type="nucleotide sequence ID" value="NZ_CP015163.1"/>
</dbReference>
<dbReference type="KEGG" id="aab:A4R43_01500"/>
<dbReference type="EMBL" id="CP015163">
    <property type="protein sequence ID" value="AXB41357.1"/>
    <property type="molecule type" value="Genomic_DNA"/>
</dbReference>
<dbReference type="OrthoDB" id="503788at2"/>
<dbReference type="GO" id="GO:0016787">
    <property type="term" value="F:hydrolase activity"/>
    <property type="evidence" value="ECO:0007669"/>
    <property type="project" value="UniProtKB-KW"/>
</dbReference>
<dbReference type="InterPro" id="IPR012338">
    <property type="entry name" value="Beta-lactam/transpept-like"/>
</dbReference>
<organism evidence="3 4">
    <name type="scientific">Amycolatopsis albispora</name>
    <dbReference type="NCBI Taxonomy" id="1804986"/>
    <lineage>
        <taxon>Bacteria</taxon>
        <taxon>Bacillati</taxon>
        <taxon>Actinomycetota</taxon>
        <taxon>Actinomycetes</taxon>
        <taxon>Pseudonocardiales</taxon>
        <taxon>Pseudonocardiaceae</taxon>
        <taxon>Amycolatopsis</taxon>
    </lineage>
</organism>
<dbReference type="AlphaFoldDB" id="A0A344KZY3"/>
<feature type="domain" description="Beta-lactamase-related" evidence="2">
    <location>
        <begin position="41"/>
        <end position="353"/>
    </location>
</feature>
<dbReference type="Pfam" id="PF00144">
    <property type="entry name" value="Beta-lactamase"/>
    <property type="match status" value="1"/>
</dbReference>
<keyword evidence="1" id="KW-0732">Signal</keyword>
<keyword evidence="4" id="KW-1185">Reference proteome</keyword>
<dbReference type="PANTHER" id="PTHR46825">
    <property type="entry name" value="D-ALANYL-D-ALANINE-CARBOXYPEPTIDASE/ENDOPEPTIDASE AMPH"/>
    <property type="match status" value="1"/>
</dbReference>
<reference evidence="3 4" key="1">
    <citation type="submission" date="2016-04" db="EMBL/GenBank/DDBJ databases">
        <title>Complete genome sequence and analysis of deep-sea sediment isolate, Amycolatopsis sp. WP1.</title>
        <authorList>
            <person name="Wang H."/>
            <person name="Chen S."/>
            <person name="Wu Q."/>
        </authorList>
    </citation>
    <scope>NUCLEOTIDE SEQUENCE [LARGE SCALE GENOMIC DNA]</scope>
    <source>
        <strain evidence="3 4">WP1</strain>
    </source>
</reference>
<evidence type="ECO:0000313" key="3">
    <source>
        <dbReference type="EMBL" id="AXB41357.1"/>
    </source>
</evidence>
<evidence type="ECO:0000256" key="1">
    <source>
        <dbReference type="SAM" id="SignalP"/>
    </source>
</evidence>
<keyword evidence="3" id="KW-0378">Hydrolase</keyword>
<feature type="chain" id="PRO_5017038089" evidence="1">
    <location>
        <begin position="29"/>
        <end position="368"/>
    </location>
</feature>
<dbReference type="PANTHER" id="PTHR46825:SF7">
    <property type="entry name" value="D-ALANYL-D-ALANINE CARBOXYPEPTIDASE"/>
    <property type="match status" value="1"/>
</dbReference>
<proteinExistence type="predicted"/>
<feature type="signal peptide" evidence="1">
    <location>
        <begin position="1"/>
        <end position="28"/>
    </location>
</feature>
<dbReference type="SUPFAM" id="SSF56601">
    <property type="entry name" value="beta-lactamase/transpeptidase-like"/>
    <property type="match status" value="1"/>
</dbReference>
<dbReference type="Proteomes" id="UP000250434">
    <property type="component" value="Chromosome"/>
</dbReference>
<evidence type="ECO:0000313" key="4">
    <source>
        <dbReference type="Proteomes" id="UP000250434"/>
    </source>
</evidence>
<dbReference type="InterPro" id="IPR050491">
    <property type="entry name" value="AmpC-like"/>
</dbReference>
<gene>
    <name evidence="3" type="ORF">A4R43_01500</name>
</gene>